<proteinExistence type="predicted"/>
<feature type="compositionally biased region" description="Polar residues" evidence="2">
    <location>
        <begin position="1597"/>
        <end position="1625"/>
    </location>
</feature>
<feature type="region of interest" description="Disordered" evidence="2">
    <location>
        <begin position="36"/>
        <end position="112"/>
    </location>
</feature>
<gene>
    <name evidence="4" type="ORF">Purlil1_8391</name>
</gene>
<feature type="coiled-coil region" evidence="1">
    <location>
        <begin position="1369"/>
        <end position="1441"/>
    </location>
</feature>
<feature type="compositionally biased region" description="Low complexity" evidence="2">
    <location>
        <begin position="1296"/>
        <end position="1311"/>
    </location>
</feature>
<keyword evidence="5" id="KW-1185">Reference proteome</keyword>
<feature type="region of interest" description="Disordered" evidence="2">
    <location>
        <begin position="1072"/>
        <end position="1109"/>
    </location>
</feature>
<accession>A0ABR0BTZ7</accession>
<evidence type="ECO:0000313" key="4">
    <source>
        <dbReference type="EMBL" id="KAK4087316.1"/>
    </source>
</evidence>
<feature type="compositionally biased region" description="Low complexity" evidence="2">
    <location>
        <begin position="1477"/>
        <end position="1490"/>
    </location>
</feature>
<feature type="compositionally biased region" description="Basic residues" evidence="2">
    <location>
        <begin position="300"/>
        <end position="314"/>
    </location>
</feature>
<feature type="compositionally biased region" description="Pro residues" evidence="2">
    <location>
        <begin position="85"/>
        <end position="94"/>
    </location>
</feature>
<feature type="compositionally biased region" description="Low complexity" evidence="2">
    <location>
        <begin position="160"/>
        <end position="170"/>
    </location>
</feature>
<feature type="region of interest" description="Disordered" evidence="2">
    <location>
        <begin position="1296"/>
        <end position="1365"/>
    </location>
</feature>
<dbReference type="Proteomes" id="UP001287286">
    <property type="component" value="Unassembled WGS sequence"/>
</dbReference>
<keyword evidence="3" id="KW-0732">Signal</keyword>
<feature type="region of interest" description="Disordered" evidence="2">
    <location>
        <begin position="131"/>
        <end position="172"/>
    </location>
</feature>
<protein>
    <submittedName>
        <fullName evidence="4">Uncharacterized protein</fullName>
    </submittedName>
</protein>
<feature type="compositionally biased region" description="Basic and acidic residues" evidence="2">
    <location>
        <begin position="1528"/>
        <end position="1545"/>
    </location>
</feature>
<evidence type="ECO:0000313" key="5">
    <source>
        <dbReference type="Proteomes" id="UP001287286"/>
    </source>
</evidence>
<dbReference type="EMBL" id="JAWRVI010000033">
    <property type="protein sequence ID" value="KAK4087316.1"/>
    <property type="molecule type" value="Genomic_DNA"/>
</dbReference>
<sequence length="1646" mass="179168">MPTVAAFLTLSAHSPVAAARITCGARNSVTLQYRDHCPNDTVRTPRPSATRPQRPSSSTDPPSRKRRGTDGEVAWPHGRTTRRASPPPPPPPAAQPIHHRPQQTRAVHPARAVHSEISGTLPAHRPFPFARRQSRTVPASPLQRAPAPSERNPRKACPLSSTAASQSQTSVGGLPTARLGTYYWRVTACPREPSFRCFAPGALPFVSLSPCKTFAPTYSIYDSTARRRTRLVCPNKDGFAHIHTTVGVDLKTAKVGAQQSQPGLPKVDIPDLSDLPRMSRRWYFETTPTGKEQFVSIKRSRSHHHRRHHHHHHHPEHDTIRVGRDEWNRLAERERCLDEANKSLVAEVSALKASLSAAQAEAHHLCHVVVPQLQGQINVLLADNDALRRSLDNAGNSSSKHCHELDRLKGIIAALEKEKCALAADNAGLKDKIKSLAKQLEQACGRRVSDLLADIDYWKDQVRYWKCKFEDTRRRHDDTCGMLEIRTEKMRAVPRKGQYAKTEDNGTRQDGVDSDIKCPHLWMYFAAVARIDVAHNEHERMPRFALPLRSGSLREPLIEFHISIVISTDSGAKYKFTSKPCSGRVLPPRDGGTSCEVARGGLAGGWTGLVRGTDHGRGDHVRTQIDKMQAHGPSSIVEGGAMHWRGLAAGGQSRAPGVPAAALTVATERLGRARASKTTSRIPRRGGQGGSKVWIATLPWQACLKVLGQQAPRVVHDEPVGPDGARDRRRSIAVSAAAASILVCVPAGVALRRYGIRSNDRLAGLRKRERHTFGQPYAARQEQGTLPSRGWHGVGEGAWGVSSDTLVDARRRRLTEHKPPSCGFDGFLRTGALALALAPAGRPERHHLMVCVLGDQWPMASAVVQSRPAMGRARRVSDRPSNSRRRIGMQTARGGRICAACQFSTLRFAALVIASPALQFDQAAGRGLALRLAIPRTREVSRTGERSRRRRAIAWAPFTTARTLVPAGVPRRSTIASGLDQDAFQGLGAGRATLNPELGDASAEAVVAEAGGTPLMTPLRYAGGAPGRVLDRTGAPNGRGAPSIVSLDWAQHKAAWAGAVLGACPDGGASPRATSFHPLPSPNSPFARPSPSLAHSHARTPTPPCPPTHARRQATAWLVTTDTDQPANQSDRGPAWRRRLLPAREKKIYYTYLLNSKLPPSFKYVALPCLIVPVHPFIPGPASHSATIARQQTADTPASYDESSTGRPGSTDLRAWHFTVSFASIQVARPNINIGVIIDLDVLPRRPYLTLPIIAWPADQADTLAAFRPSTCLPGHPAPTHSPSARPVNQVDIAAMPSSSSQPSFSQRASANSGRRAHQSHHSSQPGQTASGLSPSLHHRPQSSLPQPRSCTAVPVPVRAPADMSRPTKEYAEALMEDLKNANTDLNKANSERDRYKYLYEQATLKLSQSHAAQNDLKAQAHSLKDDFSVLRARVQQLEDDNAQLLYENDLWDKHYTGLEKSYGELTVQYNSLLASMPSSSSSYRISTNLPERPKRASHHKKKPSSSSTRREHKESSPASRKSNTSNSDKEQKDRLSKRFEEKRPSSSGGRGSRRHSFIEGWGPASGSSASAAPPTTGATGRAFAGVATAGLGQPPAVSQSHNKVSFSSVPRTTANPLSPGLYSNTAAYDDEYYEDGNYHPYPVAR</sequence>
<evidence type="ECO:0000256" key="3">
    <source>
        <dbReference type="SAM" id="SignalP"/>
    </source>
</evidence>
<keyword evidence="1" id="KW-0175">Coiled coil</keyword>
<feature type="region of interest" description="Disordered" evidence="2">
    <location>
        <begin position="1477"/>
        <end position="1625"/>
    </location>
</feature>
<feature type="signal peptide" evidence="3">
    <location>
        <begin position="1"/>
        <end position="18"/>
    </location>
</feature>
<evidence type="ECO:0000256" key="1">
    <source>
        <dbReference type="SAM" id="Coils"/>
    </source>
</evidence>
<reference evidence="4 5" key="1">
    <citation type="journal article" date="2024" name="Microbiol. Resour. Announc.">
        <title>Genome annotations for the ascomycete fungi Trichoderma harzianum, Trichoderma aggressivum, and Purpureocillium lilacinum.</title>
        <authorList>
            <person name="Beijen E.P.W."/>
            <person name="Ohm R.A."/>
        </authorList>
    </citation>
    <scope>NUCLEOTIDE SEQUENCE [LARGE SCALE GENOMIC DNA]</scope>
    <source>
        <strain evidence="4 5">CBS 150709</strain>
    </source>
</reference>
<feature type="compositionally biased region" description="Low complexity" evidence="2">
    <location>
        <begin position="1561"/>
        <end position="1591"/>
    </location>
</feature>
<evidence type="ECO:0000256" key="2">
    <source>
        <dbReference type="SAM" id="MobiDB-lite"/>
    </source>
</evidence>
<comment type="caution">
    <text evidence="4">The sequence shown here is derived from an EMBL/GenBank/DDBJ whole genome shotgun (WGS) entry which is preliminary data.</text>
</comment>
<name>A0ABR0BTZ7_PURLI</name>
<feature type="compositionally biased region" description="Polar residues" evidence="2">
    <location>
        <begin position="1517"/>
        <end position="1527"/>
    </location>
</feature>
<organism evidence="4 5">
    <name type="scientific">Purpureocillium lilacinum</name>
    <name type="common">Paecilomyces lilacinus</name>
    <dbReference type="NCBI Taxonomy" id="33203"/>
    <lineage>
        <taxon>Eukaryota</taxon>
        <taxon>Fungi</taxon>
        <taxon>Dikarya</taxon>
        <taxon>Ascomycota</taxon>
        <taxon>Pezizomycotina</taxon>
        <taxon>Sordariomycetes</taxon>
        <taxon>Hypocreomycetidae</taxon>
        <taxon>Hypocreales</taxon>
        <taxon>Ophiocordycipitaceae</taxon>
        <taxon>Purpureocillium</taxon>
    </lineage>
</organism>
<feature type="chain" id="PRO_5045521184" evidence="3">
    <location>
        <begin position="19"/>
        <end position="1646"/>
    </location>
</feature>
<feature type="compositionally biased region" description="Polar residues" evidence="2">
    <location>
        <begin position="1322"/>
        <end position="1334"/>
    </location>
</feature>
<feature type="region of interest" description="Disordered" evidence="2">
    <location>
        <begin position="300"/>
        <end position="319"/>
    </location>
</feature>
<feature type="compositionally biased region" description="Polar residues" evidence="2">
    <location>
        <begin position="50"/>
        <end position="61"/>
    </location>
</feature>
<feature type="region of interest" description="Disordered" evidence="2">
    <location>
        <begin position="1186"/>
        <end position="1208"/>
    </location>
</feature>